<dbReference type="CDD" id="cd00405">
    <property type="entry name" value="PRAI"/>
    <property type="match status" value="1"/>
</dbReference>
<evidence type="ECO:0000256" key="5">
    <source>
        <dbReference type="ARBA" id="ARBA00022605"/>
    </source>
</evidence>
<feature type="domain" description="N-(5'phosphoribosyl) anthranilate isomerase (PRAI)" evidence="11">
    <location>
        <begin position="8"/>
        <end position="211"/>
    </location>
</feature>
<evidence type="ECO:0000313" key="13">
    <source>
        <dbReference type="Proteomes" id="UP000244755"/>
    </source>
</evidence>
<proteinExistence type="inferred from homology"/>
<comment type="pathway">
    <text evidence="2 9">Amino-acid biosynthesis; L-tryptophan biosynthesis; L-tryptophan from chorismate: step 3/5.</text>
</comment>
<dbReference type="NCBIfam" id="NF002295">
    <property type="entry name" value="PRK01222.1-1"/>
    <property type="match status" value="1"/>
</dbReference>
<dbReference type="SUPFAM" id="SSF51366">
    <property type="entry name" value="Ribulose-phoshate binding barrel"/>
    <property type="match status" value="1"/>
</dbReference>
<dbReference type="RefSeq" id="WP_099955101.1">
    <property type="nucleotide sequence ID" value="NZ_CP028843.1"/>
</dbReference>
<organism evidence="12 13">
    <name type="scientific">Methylobacterium currus</name>
    <dbReference type="NCBI Taxonomy" id="2051553"/>
    <lineage>
        <taxon>Bacteria</taxon>
        <taxon>Pseudomonadati</taxon>
        <taxon>Pseudomonadota</taxon>
        <taxon>Alphaproteobacteria</taxon>
        <taxon>Hyphomicrobiales</taxon>
        <taxon>Methylobacteriaceae</taxon>
        <taxon>Methylobacterium</taxon>
    </lineage>
</organism>
<evidence type="ECO:0000256" key="3">
    <source>
        <dbReference type="ARBA" id="ARBA00012572"/>
    </source>
</evidence>
<evidence type="ECO:0000256" key="9">
    <source>
        <dbReference type="HAMAP-Rule" id="MF_00135"/>
    </source>
</evidence>
<keyword evidence="7 9" id="KW-0057">Aromatic amino acid biosynthesis</keyword>
<dbReference type="PANTHER" id="PTHR42894">
    <property type="entry name" value="N-(5'-PHOSPHORIBOSYL)ANTHRANILATE ISOMERASE"/>
    <property type="match status" value="1"/>
</dbReference>
<dbReference type="UniPathway" id="UPA00035">
    <property type="reaction ID" value="UER00042"/>
</dbReference>
<evidence type="ECO:0000256" key="7">
    <source>
        <dbReference type="ARBA" id="ARBA00023141"/>
    </source>
</evidence>
<dbReference type="EMBL" id="CP028843">
    <property type="protein sequence ID" value="AWB23309.1"/>
    <property type="molecule type" value="Genomic_DNA"/>
</dbReference>
<dbReference type="InterPro" id="IPR044643">
    <property type="entry name" value="TrpF_fam"/>
</dbReference>
<dbReference type="GO" id="GO:0004640">
    <property type="term" value="F:phosphoribosylanthranilate isomerase activity"/>
    <property type="evidence" value="ECO:0007669"/>
    <property type="project" value="UniProtKB-UniRule"/>
</dbReference>
<reference evidence="12 13" key="1">
    <citation type="submission" date="2018-04" db="EMBL/GenBank/DDBJ databases">
        <title>Methylobacterium sp. PR1016A genome.</title>
        <authorList>
            <person name="Park W."/>
        </authorList>
    </citation>
    <scope>NUCLEOTIDE SEQUENCE [LARGE SCALE GENOMIC DNA]</scope>
    <source>
        <strain evidence="12 13">PR1016A</strain>
    </source>
</reference>
<feature type="region of interest" description="Disordered" evidence="10">
    <location>
        <begin position="226"/>
        <end position="246"/>
    </location>
</feature>
<evidence type="ECO:0000256" key="4">
    <source>
        <dbReference type="ARBA" id="ARBA00022272"/>
    </source>
</evidence>
<dbReference type="OrthoDB" id="9796196at2"/>
<evidence type="ECO:0000256" key="6">
    <source>
        <dbReference type="ARBA" id="ARBA00022822"/>
    </source>
</evidence>
<dbReference type="Proteomes" id="UP000244755">
    <property type="component" value="Chromosome 1"/>
</dbReference>
<evidence type="ECO:0000256" key="1">
    <source>
        <dbReference type="ARBA" id="ARBA00001164"/>
    </source>
</evidence>
<dbReference type="KEGG" id="mee:DA075_22405"/>
<dbReference type="InterPro" id="IPR001240">
    <property type="entry name" value="PRAI_dom"/>
</dbReference>
<dbReference type="Pfam" id="PF00697">
    <property type="entry name" value="PRAI"/>
    <property type="match status" value="1"/>
</dbReference>
<dbReference type="InterPro" id="IPR013785">
    <property type="entry name" value="Aldolase_TIM"/>
</dbReference>
<protein>
    <recommendedName>
        <fullName evidence="4 9">N-(5'-phosphoribosyl)anthranilate isomerase</fullName>
        <shortName evidence="9">PRAI</shortName>
        <ecNumber evidence="3 9">5.3.1.24</ecNumber>
    </recommendedName>
</protein>
<keyword evidence="13" id="KW-1185">Reference proteome</keyword>
<comment type="catalytic activity">
    <reaction evidence="1 9">
        <text>N-(5-phospho-beta-D-ribosyl)anthranilate = 1-(2-carboxyphenylamino)-1-deoxy-D-ribulose 5-phosphate</text>
        <dbReference type="Rhea" id="RHEA:21540"/>
        <dbReference type="ChEBI" id="CHEBI:18277"/>
        <dbReference type="ChEBI" id="CHEBI:58613"/>
        <dbReference type="EC" id="5.3.1.24"/>
    </reaction>
</comment>
<sequence length="246" mass="24954">MSFAPTLVKICGLSTPETLEASLAAGADMIGLVHFPKSPRHVDLTLGAALSRQARGRAERVALLVDPDDALVEAVLAALDPDWLQLHGTESPERVAAVKARTGRPVMKALGIATADDLARAARYAGIADRLLFDAKPAPGAVLPGGNGHAFDWSLLAGRGRDHPFMLSGGLTPETVAEALAVTAAQAVDVSSGVEAGPGRKDPDRIAAFVAAAKAAAGADKAAAGADKAAAGAASEPQIARVARRA</sequence>
<keyword evidence="8 9" id="KW-0413">Isomerase</keyword>
<dbReference type="EC" id="5.3.1.24" evidence="3 9"/>
<evidence type="ECO:0000313" key="12">
    <source>
        <dbReference type="EMBL" id="AWB23309.1"/>
    </source>
</evidence>
<dbReference type="GO" id="GO:0000162">
    <property type="term" value="P:L-tryptophan biosynthetic process"/>
    <property type="evidence" value="ECO:0007669"/>
    <property type="project" value="UniProtKB-UniRule"/>
</dbReference>
<dbReference type="HAMAP" id="MF_00135">
    <property type="entry name" value="PRAI"/>
    <property type="match status" value="1"/>
</dbReference>
<evidence type="ECO:0000259" key="11">
    <source>
        <dbReference type="Pfam" id="PF00697"/>
    </source>
</evidence>
<keyword evidence="5 9" id="KW-0028">Amino-acid biosynthesis</keyword>
<keyword evidence="6 9" id="KW-0822">Tryptophan biosynthesis</keyword>
<evidence type="ECO:0000256" key="2">
    <source>
        <dbReference type="ARBA" id="ARBA00004664"/>
    </source>
</evidence>
<dbReference type="InterPro" id="IPR011060">
    <property type="entry name" value="RibuloseP-bd_barrel"/>
</dbReference>
<comment type="similarity">
    <text evidence="9">Belongs to the TrpF family.</text>
</comment>
<gene>
    <name evidence="9" type="primary">trpF</name>
    <name evidence="12" type="ORF">DA075_22405</name>
</gene>
<dbReference type="Gene3D" id="3.20.20.70">
    <property type="entry name" value="Aldolase class I"/>
    <property type="match status" value="1"/>
</dbReference>
<evidence type="ECO:0000256" key="8">
    <source>
        <dbReference type="ARBA" id="ARBA00023235"/>
    </source>
</evidence>
<evidence type="ECO:0000256" key="10">
    <source>
        <dbReference type="SAM" id="MobiDB-lite"/>
    </source>
</evidence>
<dbReference type="PANTHER" id="PTHR42894:SF1">
    <property type="entry name" value="N-(5'-PHOSPHORIBOSYL)ANTHRANILATE ISOMERASE"/>
    <property type="match status" value="1"/>
</dbReference>
<dbReference type="AlphaFoldDB" id="A0A2R4WP56"/>
<name>A0A2R4WP56_9HYPH</name>
<accession>A0A2R4WP56</accession>